<evidence type="ECO:0000313" key="1">
    <source>
        <dbReference type="EMBL" id="TCT03315.1"/>
    </source>
</evidence>
<dbReference type="RefSeq" id="WP_132033169.1">
    <property type="nucleotide sequence ID" value="NZ_SMAI01000010.1"/>
</dbReference>
<dbReference type="OrthoDB" id="7870801at2"/>
<reference evidence="1 2" key="1">
    <citation type="submission" date="2019-03" db="EMBL/GenBank/DDBJ databases">
        <title>Genomic Encyclopedia of Type Strains, Phase IV (KMG-IV): sequencing the most valuable type-strain genomes for metagenomic binning, comparative biology and taxonomic classification.</title>
        <authorList>
            <person name="Goeker M."/>
        </authorList>
    </citation>
    <scope>NUCLEOTIDE SEQUENCE [LARGE SCALE GENOMIC DNA]</scope>
    <source>
        <strain evidence="1 2">DSM 9035</strain>
    </source>
</reference>
<proteinExistence type="predicted"/>
<gene>
    <name evidence="1" type="ORF">EDC64_110180</name>
</gene>
<sequence>MTGRVGAARTGLRPGLAPILGCTAALALGLFGPPAAAQQGMPNSRTMSCKQVQDLMTRAGAVLLATGPTTFDRYVRDSGFCSVEEVVKPQWVPTRDGLCYVGGICWDSTKDNGRH</sequence>
<dbReference type="EMBL" id="SMAI01000010">
    <property type="protein sequence ID" value="TCT03315.1"/>
    <property type="molecule type" value="Genomic_DNA"/>
</dbReference>
<dbReference type="Proteomes" id="UP000294664">
    <property type="component" value="Unassembled WGS sequence"/>
</dbReference>
<keyword evidence="2" id="KW-1185">Reference proteome</keyword>
<protein>
    <submittedName>
        <fullName evidence="1">Uncharacterized protein</fullName>
    </submittedName>
</protein>
<organism evidence="1 2">
    <name type="scientific">Aquabacter spiritensis</name>
    <dbReference type="NCBI Taxonomy" id="933073"/>
    <lineage>
        <taxon>Bacteria</taxon>
        <taxon>Pseudomonadati</taxon>
        <taxon>Pseudomonadota</taxon>
        <taxon>Alphaproteobacteria</taxon>
        <taxon>Hyphomicrobiales</taxon>
        <taxon>Xanthobacteraceae</taxon>
        <taxon>Aquabacter</taxon>
    </lineage>
</organism>
<name>A0A4R3LX86_9HYPH</name>
<dbReference type="AlphaFoldDB" id="A0A4R3LX86"/>
<accession>A0A4R3LX86</accession>
<evidence type="ECO:0000313" key="2">
    <source>
        <dbReference type="Proteomes" id="UP000294664"/>
    </source>
</evidence>
<comment type="caution">
    <text evidence="1">The sequence shown here is derived from an EMBL/GenBank/DDBJ whole genome shotgun (WGS) entry which is preliminary data.</text>
</comment>